<evidence type="ECO:0000313" key="3">
    <source>
        <dbReference type="Proteomes" id="UP000526501"/>
    </source>
</evidence>
<keyword evidence="3" id="KW-1185">Reference proteome</keyword>
<feature type="region of interest" description="Disordered" evidence="1">
    <location>
        <begin position="1"/>
        <end position="31"/>
    </location>
</feature>
<reference evidence="2 3" key="1">
    <citation type="submission" date="2020-07" db="EMBL/GenBank/DDBJ databases">
        <authorList>
            <person name="Feng X."/>
        </authorList>
    </citation>
    <scope>NUCLEOTIDE SEQUENCE [LARGE SCALE GENOMIC DNA]</scope>
    <source>
        <strain evidence="2 3">JCM23202</strain>
    </source>
</reference>
<gene>
    <name evidence="2" type="ORF">H5P27_02725</name>
</gene>
<name>A0A7X1B3G4_9BACT</name>
<dbReference type="AlphaFoldDB" id="A0A7X1B3G4"/>
<proteinExistence type="predicted"/>
<dbReference type="EMBL" id="JACHVC010000005">
    <property type="protein sequence ID" value="MBC2604949.1"/>
    <property type="molecule type" value="Genomic_DNA"/>
</dbReference>
<dbReference type="RefSeq" id="WP_185658839.1">
    <property type="nucleotide sequence ID" value="NZ_CAWPOO010000005.1"/>
</dbReference>
<accession>A0A7X1B3G4</accession>
<evidence type="ECO:0000256" key="1">
    <source>
        <dbReference type="SAM" id="MobiDB-lite"/>
    </source>
</evidence>
<evidence type="ECO:0000313" key="2">
    <source>
        <dbReference type="EMBL" id="MBC2604949.1"/>
    </source>
</evidence>
<protein>
    <submittedName>
        <fullName evidence="2">Uncharacterized protein</fullName>
    </submittedName>
</protein>
<organism evidence="2 3">
    <name type="scientific">Pelagicoccus albus</name>
    <dbReference type="NCBI Taxonomy" id="415222"/>
    <lineage>
        <taxon>Bacteria</taxon>
        <taxon>Pseudomonadati</taxon>
        <taxon>Verrucomicrobiota</taxon>
        <taxon>Opitutia</taxon>
        <taxon>Puniceicoccales</taxon>
        <taxon>Pelagicoccaceae</taxon>
        <taxon>Pelagicoccus</taxon>
    </lineage>
</organism>
<sequence length="62" mass="6841">MNQQVTLSRSGEKTGESKISQQAVPSVDPMSAEKAARLARIKAAMQTSARERRRAAVRHQFS</sequence>
<dbReference type="Proteomes" id="UP000526501">
    <property type="component" value="Unassembled WGS sequence"/>
</dbReference>
<comment type="caution">
    <text evidence="2">The sequence shown here is derived from an EMBL/GenBank/DDBJ whole genome shotgun (WGS) entry which is preliminary data.</text>
</comment>